<keyword evidence="4" id="KW-1185">Reference proteome</keyword>
<evidence type="ECO:0000313" key="4">
    <source>
        <dbReference type="Proteomes" id="UP000286208"/>
    </source>
</evidence>
<comment type="caution">
    <text evidence="3">The sequence shown here is derived from an EMBL/GenBank/DDBJ whole genome shotgun (WGS) entry which is preliminary data.</text>
</comment>
<evidence type="ECO:0008006" key="5">
    <source>
        <dbReference type="Google" id="ProtNLM"/>
    </source>
</evidence>
<dbReference type="Proteomes" id="UP000286208">
    <property type="component" value="Unassembled WGS sequence"/>
</dbReference>
<organism evidence="3 4">
    <name type="scientific">Prescottella agglutinans</name>
    <dbReference type="NCBI Taxonomy" id="1644129"/>
    <lineage>
        <taxon>Bacteria</taxon>
        <taxon>Bacillati</taxon>
        <taxon>Actinomycetota</taxon>
        <taxon>Actinomycetes</taxon>
        <taxon>Mycobacteriales</taxon>
        <taxon>Nocardiaceae</taxon>
        <taxon>Prescottella</taxon>
    </lineage>
</organism>
<keyword evidence="2" id="KW-0812">Transmembrane</keyword>
<name>A0A438BDQ9_9NOCA</name>
<protein>
    <recommendedName>
        <fullName evidence="5">Lipopolysaccharide assembly protein A domain-containing protein</fullName>
    </recommendedName>
</protein>
<dbReference type="AlphaFoldDB" id="A0A438BDQ9"/>
<gene>
    <name evidence="3" type="ORF">EGT67_13420</name>
</gene>
<keyword evidence="2" id="KW-1133">Transmembrane helix</keyword>
<evidence type="ECO:0000256" key="1">
    <source>
        <dbReference type="SAM" id="MobiDB-lite"/>
    </source>
</evidence>
<keyword evidence="2" id="KW-0472">Membrane</keyword>
<feature type="transmembrane region" description="Helical" evidence="2">
    <location>
        <begin position="46"/>
        <end position="69"/>
    </location>
</feature>
<evidence type="ECO:0000313" key="3">
    <source>
        <dbReference type="EMBL" id="RVW09143.1"/>
    </source>
</evidence>
<proteinExistence type="predicted"/>
<dbReference type="OrthoDB" id="4314187at2"/>
<sequence length="134" mass="13927">MYILGLVLLIVAVAIGVAGVVTNTGTSHMVGGEFSVFGVHMTGSTGALFLVGIVVGAAGMLGLSMVLAASRRRARQSRQTRRELERTQAALNVDRGDAAAPTRAQSAPDTAPRMSRSWKHPFGGAARSTLSPSH</sequence>
<feature type="region of interest" description="Disordered" evidence="1">
    <location>
        <begin position="72"/>
        <end position="134"/>
    </location>
</feature>
<reference evidence="3 4" key="1">
    <citation type="submission" date="2018-11" db="EMBL/GenBank/DDBJ databases">
        <title>Rhodococcus spongicola sp. nov. and Rhodococcus xishaensis sp. nov. from marine sponges.</title>
        <authorList>
            <person name="Li L."/>
            <person name="Lin H.W."/>
        </authorList>
    </citation>
    <scope>NUCLEOTIDE SEQUENCE [LARGE SCALE GENOMIC DNA]</scope>
    <source>
        <strain evidence="3 4">CCTCC AB2014297</strain>
    </source>
</reference>
<accession>A0A438BDQ9</accession>
<dbReference type="EMBL" id="RKLP01000006">
    <property type="protein sequence ID" value="RVW09143.1"/>
    <property type="molecule type" value="Genomic_DNA"/>
</dbReference>
<evidence type="ECO:0000256" key="2">
    <source>
        <dbReference type="SAM" id="Phobius"/>
    </source>
</evidence>